<evidence type="ECO:0000256" key="1">
    <source>
        <dbReference type="SAM" id="MobiDB-lite"/>
    </source>
</evidence>
<name>A0AAV4SCT1_CAEEX</name>
<evidence type="ECO:0000313" key="3">
    <source>
        <dbReference type="Proteomes" id="UP001054945"/>
    </source>
</evidence>
<proteinExistence type="predicted"/>
<comment type="caution">
    <text evidence="2">The sequence shown here is derived from an EMBL/GenBank/DDBJ whole genome shotgun (WGS) entry which is preliminary data.</text>
</comment>
<reference evidence="2 3" key="1">
    <citation type="submission" date="2021-06" db="EMBL/GenBank/DDBJ databases">
        <title>Caerostris extrusa draft genome.</title>
        <authorList>
            <person name="Kono N."/>
            <person name="Arakawa K."/>
        </authorList>
    </citation>
    <scope>NUCLEOTIDE SEQUENCE [LARGE SCALE GENOMIC DNA]</scope>
</reference>
<feature type="non-terminal residue" evidence="2">
    <location>
        <position position="252"/>
    </location>
</feature>
<dbReference type="Proteomes" id="UP001054945">
    <property type="component" value="Unassembled WGS sequence"/>
</dbReference>
<keyword evidence="3" id="KW-1185">Reference proteome</keyword>
<dbReference type="AlphaFoldDB" id="A0AAV4SCT1"/>
<evidence type="ECO:0000313" key="2">
    <source>
        <dbReference type="EMBL" id="GIY30230.1"/>
    </source>
</evidence>
<organism evidence="2 3">
    <name type="scientific">Caerostris extrusa</name>
    <name type="common">Bark spider</name>
    <name type="synonym">Caerostris bankana</name>
    <dbReference type="NCBI Taxonomy" id="172846"/>
    <lineage>
        <taxon>Eukaryota</taxon>
        <taxon>Metazoa</taxon>
        <taxon>Ecdysozoa</taxon>
        <taxon>Arthropoda</taxon>
        <taxon>Chelicerata</taxon>
        <taxon>Arachnida</taxon>
        <taxon>Araneae</taxon>
        <taxon>Araneomorphae</taxon>
        <taxon>Entelegynae</taxon>
        <taxon>Araneoidea</taxon>
        <taxon>Araneidae</taxon>
        <taxon>Caerostris</taxon>
    </lineage>
</organism>
<dbReference type="EMBL" id="BPLR01009195">
    <property type="protein sequence ID" value="GIY30230.1"/>
    <property type="molecule type" value="Genomic_DNA"/>
</dbReference>
<accession>A0AAV4SCT1</accession>
<feature type="region of interest" description="Disordered" evidence="1">
    <location>
        <begin position="72"/>
        <end position="95"/>
    </location>
</feature>
<gene>
    <name evidence="2" type="ORF">CEXT_636331</name>
</gene>
<feature type="compositionally biased region" description="Polar residues" evidence="1">
    <location>
        <begin position="72"/>
        <end position="86"/>
    </location>
</feature>
<protein>
    <submittedName>
        <fullName evidence="2">Uncharacterized protein</fullName>
    </submittedName>
</protein>
<sequence>MALPPLNCFPKNKVAKLCNNMKVETFLFCMAMLMAIVVAQELTIPVGLDGKDTLTTIRNIDAQGMTWATNQLTGGASTQRKATQTKAPEPDPMVTPPEMASFIHIPMGREADVQSSSPTNLVSKLWIRPVSRYQRTGTGPRSAPGPGVPSNISYHRFICGWGRGPCEEYGWSYTRNVDKYKALDENRGPRMDHYMSKESPENSVDEIVREGSKIATFYDFKTVMTVLRKFTIEDKFEVCMVIHFYLEKIERK</sequence>